<dbReference type="GO" id="GO:0043565">
    <property type="term" value="F:sequence-specific DNA binding"/>
    <property type="evidence" value="ECO:0007669"/>
    <property type="project" value="InterPro"/>
</dbReference>
<dbReference type="AlphaFoldDB" id="A0A837P3H6"/>
<dbReference type="InterPro" id="IPR009057">
    <property type="entry name" value="Homeodomain-like_sf"/>
</dbReference>
<comment type="caution">
    <text evidence="5">The sequence shown here is derived from an EMBL/GenBank/DDBJ whole genome shotgun (WGS) entry which is preliminary data.</text>
</comment>
<dbReference type="EMBL" id="LKLZ01000003">
    <property type="protein sequence ID" value="KPN43242.1"/>
    <property type="molecule type" value="Genomic_DNA"/>
</dbReference>
<keyword evidence="1" id="KW-0805">Transcription regulation</keyword>
<dbReference type="PANTHER" id="PTHR43280:SF2">
    <property type="entry name" value="HTH-TYPE TRANSCRIPTIONAL REGULATOR EXSA"/>
    <property type="match status" value="1"/>
</dbReference>
<dbReference type="InterPro" id="IPR018062">
    <property type="entry name" value="HTH_AraC-typ_CS"/>
</dbReference>
<protein>
    <submittedName>
        <fullName evidence="5">Putative transcriptional regulator</fullName>
    </submittedName>
</protein>
<sequence length="245" mass="28508">MKRVILSPLNLSPNDQKFILSFSLLEHDLIYFFSIHDYSHAHKKISYFIKNNSLTGISSEVLTNSLIGLTSDLTASSYSNKLNCINFLELRLLFINYLNQTECSTENFKNTLNDIVTTFFSFIDEIDNAIDFKHLSKQVALTVYYVDSHRYKKLSRQSILQNLNLNAVYTTKLFQKELGFSINYYIQHVKLTEAKHLLLQTNMSVTEIAHKLQFYDKSAFSKAFKKKFAISPSKYRELNKIVKDH</sequence>
<dbReference type="PANTHER" id="PTHR43280">
    <property type="entry name" value="ARAC-FAMILY TRANSCRIPTIONAL REGULATOR"/>
    <property type="match status" value="1"/>
</dbReference>
<dbReference type="GO" id="GO:0003700">
    <property type="term" value="F:DNA-binding transcription factor activity"/>
    <property type="evidence" value="ECO:0007669"/>
    <property type="project" value="InterPro"/>
</dbReference>
<dbReference type="RefSeq" id="WP_022638811.1">
    <property type="nucleotide sequence ID" value="NZ_LKLZ01000003.1"/>
</dbReference>
<dbReference type="PROSITE" id="PS01124">
    <property type="entry name" value="HTH_ARAC_FAMILY_2"/>
    <property type="match status" value="1"/>
</dbReference>
<evidence type="ECO:0000256" key="3">
    <source>
        <dbReference type="ARBA" id="ARBA00023163"/>
    </source>
</evidence>
<evidence type="ECO:0000259" key="4">
    <source>
        <dbReference type="PROSITE" id="PS01124"/>
    </source>
</evidence>
<dbReference type="PRINTS" id="PR00032">
    <property type="entry name" value="HTHARAC"/>
</dbReference>
<name>A0A837P3H6_LACPN</name>
<dbReference type="SUPFAM" id="SSF46689">
    <property type="entry name" value="Homeodomain-like"/>
    <property type="match status" value="1"/>
</dbReference>
<keyword evidence="3" id="KW-0804">Transcription</keyword>
<reference evidence="5 6" key="1">
    <citation type="submission" date="2015-10" db="EMBL/GenBank/DDBJ databases">
        <title>Resequencing of Lactobacillus plantarum WJL strain genome.</title>
        <authorList>
            <person name="Martino M.E."/>
        </authorList>
    </citation>
    <scope>NUCLEOTIDE SEQUENCE [LARGE SCALE GENOMIC DNA]</scope>
    <source>
        <strain evidence="5 6">WJL</strain>
    </source>
</reference>
<proteinExistence type="predicted"/>
<evidence type="ECO:0000313" key="6">
    <source>
        <dbReference type="Proteomes" id="UP000050511"/>
    </source>
</evidence>
<gene>
    <name evidence="5" type="ORF">WJL_0315</name>
</gene>
<accession>A0A837P3H6</accession>
<dbReference type="Gene3D" id="1.10.10.60">
    <property type="entry name" value="Homeodomain-like"/>
    <property type="match status" value="1"/>
</dbReference>
<dbReference type="PROSITE" id="PS00041">
    <property type="entry name" value="HTH_ARAC_FAMILY_1"/>
    <property type="match status" value="1"/>
</dbReference>
<dbReference type="InterPro" id="IPR020449">
    <property type="entry name" value="Tscrpt_reg_AraC-type_HTH"/>
</dbReference>
<organism evidence="5 6">
    <name type="scientific">Lactiplantibacillus plantarum WJL</name>
    <dbReference type="NCBI Taxonomy" id="1350466"/>
    <lineage>
        <taxon>Bacteria</taxon>
        <taxon>Bacillati</taxon>
        <taxon>Bacillota</taxon>
        <taxon>Bacilli</taxon>
        <taxon>Lactobacillales</taxon>
        <taxon>Lactobacillaceae</taxon>
        <taxon>Lactiplantibacillus</taxon>
    </lineage>
</organism>
<evidence type="ECO:0000256" key="1">
    <source>
        <dbReference type="ARBA" id="ARBA00023015"/>
    </source>
</evidence>
<evidence type="ECO:0000256" key="2">
    <source>
        <dbReference type="ARBA" id="ARBA00023125"/>
    </source>
</evidence>
<feature type="domain" description="HTH araC/xylS-type" evidence="4">
    <location>
        <begin position="140"/>
        <end position="238"/>
    </location>
</feature>
<evidence type="ECO:0000313" key="5">
    <source>
        <dbReference type="EMBL" id="KPN43242.1"/>
    </source>
</evidence>
<dbReference type="Proteomes" id="UP000050511">
    <property type="component" value="Unassembled WGS sequence"/>
</dbReference>
<dbReference type="InterPro" id="IPR018060">
    <property type="entry name" value="HTH_AraC"/>
</dbReference>
<dbReference type="Pfam" id="PF12833">
    <property type="entry name" value="HTH_18"/>
    <property type="match status" value="1"/>
</dbReference>
<dbReference type="SMART" id="SM00342">
    <property type="entry name" value="HTH_ARAC"/>
    <property type="match status" value="1"/>
</dbReference>
<keyword evidence="2" id="KW-0238">DNA-binding</keyword>